<evidence type="ECO:0000313" key="3">
    <source>
        <dbReference type="Proteomes" id="UP001157418"/>
    </source>
</evidence>
<name>A0AAU9PEZ9_9ASTR</name>
<dbReference type="AlphaFoldDB" id="A0AAU9PEZ9"/>
<evidence type="ECO:0000313" key="2">
    <source>
        <dbReference type="EMBL" id="CAH1448897.1"/>
    </source>
</evidence>
<protein>
    <recommendedName>
        <fullName evidence="4">Retrotransposon gag domain-containing protein</fullName>
    </recommendedName>
</protein>
<feature type="compositionally biased region" description="Basic and acidic residues" evidence="1">
    <location>
        <begin position="1"/>
        <end position="12"/>
    </location>
</feature>
<proteinExistence type="predicted"/>
<feature type="region of interest" description="Disordered" evidence="1">
    <location>
        <begin position="95"/>
        <end position="147"/>
    </location>
</feature>
<feature type="compositionally biased region" description="Polar residues" evidence="1">
    <location>
        <begin position="43"/>
        <end position="78"/>
    </location>
</feature>
<evidence type="ECO:0000256" key="1">
    <source>
        <dbReference type="SAM" id="MobiDB-lite"/>
    </source>
</evidence>
<feature type="region of interest" description="Disordered" evidence="1">
    <location>
        <begin position="1"/>
        <end position="78"/>
    </location>
</feature>
<feature type="compositionally biased region" description="Basic and acidic residues" evidence="1">
    <location>
        <begin position="20"/>
        <end position="36"/>
    </location>
</feature>
<reference evidence="2 3" key="1">
    <citation type="submission" date="2022-01" db="EMBL/GenBank/DDBJ databases">
        <authorList>
            <person name="Xiong W."/>
            <person name="Schranz E."/>
        </authorList>
    </citation>
    <scope>NUCLEOTIDE SEQUENCE [LARGE SCALE GENOMIC DNA]</scope>
</reference>
<comment type="caution">
    <text evidence="2">The sequence shown here is derived from an EMBL/GenBank/DDBJ whole genome shotgun (WGS) entry which is preliminary data.</text>
</comment>
<evidence type="ECO:0008006" key="4">
    <source>
        <dbReference type="Google" id="ProtNLM"/>
    </source>
</evidence>
<sequence>MGRSEYRGDSRRGRGSNRGRGSDRGRGQGRGGDRGSGKGKQSHVVTSGKCNKTQSSPSPSGCNKETQSSHGSGGSRIQSSHVVGLTDLNILQTIPDHQDYDSYGDDDEYGEEGDDGADGEEGDDGADDDIIGRGSNVADTPPTNPAHREFIERTDQGFSDPAVHRQITLIIRMFYTTHWTTWSEVDSVTHERMFARFKSLYQWPESEDAKIHEGFLNILKQNFRELMRTARKRAAKAAR</sequence>
<dbReference type="Proteomes" id="UP001157418">
    <property type="component" value="Unassembled WGS sequence"/>
</dbReference>
<keyword evidence="3" id="KW-1185">Reference proteome</keyword>
<gene>
    <name evidence="2" type="ORF">LVIROSA_LOCUS34418</name>
</gene>
<organism evidence="2 3">
    <name type="scientific">Lactuca virosa</name>
    <dbReference type="NCBI Taxonomy" id="75947"/>
    <lineage>
        <taxon>Eukaryota</taxon>
        <taxon>Viridiplantae</taxon>
        <taxon>Streptophyta</taxon>
        <taxon>Embryophyta</taxon>
        <taxon>Tracheophyta</taxon>
        <taxon>Spermatophyta</taxon>
        <taxon>Magnoliopsida</taxon>
        <taxon>eudicotyledons</taxon>
        <taxon>Gunneridae</taxon>
        <taxon>Pentapetalae</taxon>
        <taxon>asterids</taxon>
        <taxon>campanulids</taxon>
        <taxon>Asterales</taxon>
        <taxon>Asteraceae</taxon>
        <taxon>Cichorioideae</taxon>
        <taxon>Cichorieae</taxon>
        <taxon>Lactucinae</taxon>
        <taxon>Lactuca</taxon>
    </lineage>
</organism>
<accession>A0AAU9PEZ9</accession>
<dbReference type="EMBL" id="CAKMRJ010005634">
    <property type="protein sequence ID" value="CAH1448897.1"/>
    <property type="molecule type" value="Genomic_DNA"/>
</dbReference>
<feature type="compositionally biased region" description="Acidic residues" evidence="1">
    <location>
        <begin position="102"/>
        <end position="129"/>
    </location>
</feature>